<feature type="transmembrane region" description="Helical" evidence="1">
    <location>
        <begin position="314"/>
        <end position="332"/>
    </location>
</feature>
<feature type="transmembrane region" description="Helical" evidence="1">
    <location>
        <begin position="118"/>
        <end position="138"/>
    </location>
</feature>
<protein>
    <recommendedName>
        <fullName evidence="4">Transporter</fullName>
    </recommendedName>
</protein>
<dbReference type="Proteomes" id="UP001205337">
    <property type="component" value="Unassembled WGS sequence"/>
</dbReference>
<evidence type="ECO:0000313" key="3">
    <source>
        <dbReference type="Proteomes" id="UP001205337"/>
    </source>
</evidence>
<dbReference type="EMBL" id="JANTHX010000007">
    <property type="protein sequence ID" value="MCS0499600.1"/>
    <property type="molecule type" value="Genomic_DNA"/>
</dbReference>
<feature type="transmembrane region" description="Helical" evidence="1">
    <location>
        <begin position="86"/>
        <end position="111"/>
    </location>
</feature>
<feature type="transmembrane region" description="Helical" evidence="1">
    <location>
        <begin position="44"/>
        <end position="66"/>
    </location>
</feature>
<feature type="transmembrane region" description="Helical" evidence="1">
    <location>
        <begin position="360"/>
        <end position="380"/>
    </location>
</feature>
<feature type="transmembrane region" description="Helical" evidence="1">
    <location>
        <begin position="189"/>
        <end position="207"/>
    </location>
</feature>
<evidence type="ECO:0008006" key="4">
    <source>
        <dbReference type="Google" id="ProtNLM"/>
    </source>
</evidence>
<feature type="transmembrane region" description="Helical" evidence="1">
    <location>
        <begin position="469"/>
        <end position="494"/>
    </location>
</feature>
<accession>A0ABT1ZG30</accession>
<feature type="transmembrane region" description="Helical" evidence="1">
    <location>
        <begin position="288"/>
        <end position="307"/>
    </location>
</feature>
<comment type="caution">
    <text evidence="2">The sequence shown here is derived from an EMBL/GenBank/DDBJ whole genome shotgun (WGS) entry which is preliminary data.</text>
</comment>
<keyword evidence="1" id="KW-0472">Membrane</keyword>
<gene>
    <name evidence="2" type="ORF">NUH29_08570</name>
</gene>
<dbReference type="RefSeq" id="WP_258798660.1">
    <property type="nucleotide sequence ID" value="NZ_JANTHX010000007.1"/>
</dbReference>
<feature type="transmembrane region" description="Helical" evidence="1">
    <location>
        <begin position="257"/>
        <end position="276"/>
    </location>
</feature>
<proteinExistence type="predicted"/>
<evidence type="ECO:0000256" key="1">
    <source>
        <dbReference type="SAM" id="Phobius"/>
    </source>
</evidence>
<organism evidence="2 3">
    <name type="scientific">Protaetiibacter mangrovi</name>
    <dbReference type="NCBI Taxonomy" id="2970926"/>
    <lineage>
        <taxon>Bacteria</taxon>
        <taxon>Bacillati</taxon>
        <taxon>Actinomycetota</taxon>
        <taxon>Actinomycetes</taxon>
        <taxon>Micrococcales</taxon>
        <taxon>Microbacteriaceae</taxon>
        <taxon>Protaetiibacter</taxon>
    </lineage>
</organism>
<feature type="transmembrane region" description="Helical" evidence="1">
    <location>
        <begin position="213"/>
        <end position="237"/>
    </location>
</feature>
<feature type="transmembrane region" description="Helical" evidence="1">
    <location>
        <begin position="386"/>
        <end position="414"/>
    </location>
</feature>
<feature type="transmembrane region" description="Helical" evidence="1">
    <location>
        <begin position="435"/>
        <end position="463"/>
    </location>
</feature>
<keyword evidence="3" id="KW-1185">Reference proteome</keyword>
<name>A0ABT1ZG30_9MICO</name>
<evidence type="ECO:0000313" key="2">
    <source>
        <dbReference type="EMBL" id="MCS0499600.1"/>
    </source>
</evidence>
<reference evidence="2 3" key="1">
    <citation type="submission" date="2022-08" db="EMBL/GenBank/DDBJ databases">
        <authorList>
            <person name="Li F."/>
        </authorList>
    </citation>
    <scope>NUCLEOTIDE SEQUENCE [LARGE SCALE GENOMIC DNA]</scope>
    <source>
        <strain evidence="2 3">10F1B-8-1</strain>
    </source>
</reference>
<keyword evidence="1" id="KW-1133">Transmembrane helix</keyword>
<keyword evidence="1" id="KW-0812">Transmembrane</keyword>
<feature type="transmembrane region" description="Helical" evidence="1">
    <location>
        <begin position="6"/>
        <end position="32"/>
    </location>
</feature>
<feature type="transmembrane region" description="Helical" evidence="1">
    <location>
        <begin position="158"/>
        <end position="177"/>
    </location>
</feature>
<sequence length="511" mass="50988">MLARSVWQLVGFVFGIAGAAGALAVAVVGLALIGASGLDAVRGVMTIGGALLVVGWSIAPLVAGGVDTTVEAEQLAPFPLTTRQVMLALTVVGIAGVPGIATTLGVLSGFAAWGRWPVAVLAAVICLPLGVLGCVLASRTVASFSNRGRGRFGNGVALVAFALLVLTGPILTGLLGLVGGAGDDFAERIGAVVAGISWTPVGAVWAVPGDLAAGAYLSGSLKLLIALATLAALWLLWRRNVVAASVSPRRRIASGRAGRLSWFGIAPTGATAAGWARSLRYWLGDPRYLRNLVIVVLLPALFAFALGGHVEGPLFAFAVVLPALLLGLVPYADVAYDGSAFASVLATGITGRADRAGRLLGAASACVPVVLGVAIVTVALSGRWELLPAVLGTGLCALFAGLGICAISSAYIVIPVPASGDNIFKRVPGQTFTAGLALMGFTLLAGALTAPALGLAVAAAVAGSAALSWLSLVVGLLVGVAAAVAGVAIGGRVFDRTGPLLLARVHATAGY</sequence>